<organism evidence="2 3">
    <name type="scientific">Prevotella denticola</name>
    <dbReference type="NCBI Taxonomy" id="28129"/>
    <lineage>
        <taxon>Bacteria</taxon>
        <taxon>Pseudomonadati</taxon>
        <taxon>Bacteroidota</taxon>
        <taxon>Bacteroidia</taxon>
        <taxon>Bacteroidales</taxon>
        <taxon>Prevotellaceae</taxon>
        <taxon>Prevotella</taxon>
    </lineage>
</organism>
<accession>A0A379E5D2</accession>
<dbReference type="InterPro" id="IPR029044">
    <property type="entry name" value="Nucleotide-diphossugar_trans"/>
</dbReference>
<dbReference type="InterPro" id="IPR050834">
    <property type="entry name" value="Glycosyltransf_2"/>
</dbReference>
<gene>
    <name evidence="2" type="ORF">NCTC13067_01576</name>
</gene>
<protein>
    <submittedName>
        <fullName evidence="2">Putative glycosyl transferase</fullName>
    </submittedName>
</protein>
<evidence type="ECO:0000259" key="1">
    <source>
        <dbReference type="Pfam" id="PF00535"/>
    </source>
</evidence>
<name>A0A379E5D2_9BACT</name>
<reference evidence="2 3" key="1">
    <citation type="submission" date="2018-06" db="EMBL/GenBank/DDBJ databases">
        <authorList>
            <consortium name="Pathogen Informatics"/>
            <person name="Doyle S."/>
        </authorList>
    </citation>
    <scope>NUCLEOTIDE SEQUENCE [LARGE SCALE GENOMIC DNA]</scope>
    <source>
        <strain evidence="2 3">NCTC13067</strain>
    </source>
</reference>
<dbReference type="EMBL" id="UGTM01000001">
    <property type="protein sequence ID" value="SUB87895.1"/>
    <property type="molecule type" value="Genomic_DNA"/>
</dbReference>
<dbReference type="PANTHER" id="PTHR43685">
    <property type="entry name" value="GLYCOSYLTRANSFERASE"/>
    <property type="match status" value="1"/>
</dbReference>
<dbReference type="AlphaFoldDB" id="A0A379E5D2"/>
<dbReference type="Proteomes" id="UP000255469">
    <property type="component" value="Unassembled WGS sequence"/>
</dbReference>
<dbReference type="Pfam" id="PF00535">
    <property type="entry name" value="Glycos_transf_2"/>
    <property type="match status" value="1"/>
</dbReference>
<dbReference type="GO" id="GO:0016740">
    <property type="term" value="F:transferase activity"/>
    <property type="evidence" value="ECO:0007669"/>
    <property type="project" value="UniProtKB-KW"/>
</dbReference>
<keyword evidence="2" id="KW-0808">Transferase</keyword>
<dbReference type="RefSeq" id="WP_025067069.1">
    <property type="nucleotide sequence ID" value="NZ_UGTM01000001.1"/>
</dbReference>
<proteinExistence type="predicted"/>
<dbReference type="PANTHER" id="PTHR43685:SF3">
    <property type="entry name" value="SLR2126 PROTEIN"/>
    <property type="match status" value="1"/>
</dbReference>
<dbReference type="Gene3D" id="3.90.550.10">
    <property type="entry name" value="Spore Coat Polysaccharide Biosynthesis Protein SpsA, Chain A"/>
    <property type="match status" value="1"/>
</dbReference>
<feature type="domain" description="Glycosyltransferase 2-like" evidence="1">
    <location>
        <begin position="3"/>
        <end position="173"/>
    </location>
</feature>
<evidence type="ECO:0000313" key="2">
    <source>
        <dbReference type="EMBL" id="SUB87895.1"/>
    </source>
</evidence>
<dbReference type="SUPFAM" id="SSF53448">
    <property type="entry name" value="Nucleotide-diphospho-sugar transferases"/>
    <property type="match status" value="1"/>
</dbReference>
<sequence length="295" mass="34395">MLSILLPVYNCNCAALVTELQRQCVESSTDFEIIVADDGSSVASYIEHNLRIERLEGVRYITRRQNVGRSAIRNFLVSQAQGEWLLFIDGDLTLDNPHFIRRYLQARNKDVVVGGIRIGGDPDVWRNNLRYRYEKAYEQKNTVKNRQQYATKHFSTANFLAHKSVMRNRSFDERFTRYGYEDVLFGKSLAEAHIPITHIDNLITFDFFDSNSTFLDKTEESLRTLYNFHDQLKDYSRLLDTAARLRALHLQGVLSMVYSLAGQPIKKHLQGNNPSVFWFNVYKLLYYLHYAKNTI</sequence>
<evidence type="ECO:0000313" key="3">
    <source>
        <dbReference type="Proteomes" id="UP000255469"/>
    </source>
</evidence>
<dbReference type="InterPro" id="IPR001173">
    <property type="entry name" value="Glyco_trans_2-like"/>
</dbReference>